<proteinExistence type="predicted"/>
<accession>A0A478FQY1</accession>
<dbReference type="EMBL" id="BIMN01000007">
    <property type="protein sequence ID" value="GCE63988.1"/>
    <property type="molecule type" value="Genomic_DNA"/>
</dbReference>
<organism evidence="1 2">
    <name type="scientific">Candidatus Mycoplasma haematohominis</name>
    <dbReference type="NCBI Taxonomy" id="1494318"/>
    <lineage>
        <taxon>Bacteria</taxon>
        <taxon>Bacillati</taxon>
        <taxon>Mycoplasmatota</taxon>
        <taxon>Mollicutes</taxon>
        <taxon>Mycoplasmataceae</taxon>
        <taxon>Mycoplasma</taxon>
    </lineage>
</organism>
<gene>
    <name evidence="1" type="ORF">MHSWG343_09960</name>
</gene>
<reference evidence="1 2" key="1">
    <citation type="submission" date="2019-01" db="EMBL/GenBank/DDBJ databases">
        <title>Draft genome sequences of Candidatus Mycoplasma haemohominis SWG34-3 identified from a patient with pyrexia, anemia and liver dysfunction.</title>
        <authorList>
            <person name="Sekizuka T."/>
            <person name="Hattori N."/>
            <person name="Katano H."/>
            <person name="Takuma T."/>
            <person name="Ito T."/>
            <person name="Arai N."/>
            <person name="Yanai R."/>
            <person name="Ishii S."/>
            <person name="Miura Y."/>
            <person name="Tokunaga T."/>
            <person name="Watanabe H."/>
            <person name="Nomura N."/>
            <person name="Eguchi J."/>
            <person name="Arai T."/>
            <person name="Hasegawa H."/>
            <person name="Nakamaki T."/>
            <person name="Wakita T."/>
            <person name="Niki Y."/>
            <person name="Kuroda M."/>
        </authorList>
    </citation>
    <scope>NUCLEOTIDE SEQUENCE [LARGE SCALE GENOMIC DNA]</scope>
    <source>
        <strain evidence="1">SWG34-3</strain>
    </source>
</reference>
<comment type="caution">
    <text evidence="1">The sequence shown here is derived from an EMBL/GenBank/DDBJ whole genome shotgun (WGS) entry which is preliminary data.</text>
</comment>
<dbReference type="AlphaFoldDB" id="A0A478FQY1"/>
<name>A0A478FQY1_9MOLU</name>
<evidence type="ECO:0000313" key="2">
    <source>
        <dbReference type="Proteomes" id="UP000324831"/>
    </source>
</evidence>
<evidence type="ECO:0000313" key="1">
    <source>
        <dbReference type="EMBL" id="GCE63988.1"/>
    </source>
</evidence>
<protein>
    <submittedName>
        <fullName evidence="1">Uncharacterized protein</fullName>
    </submittedName>
</protein>
<dbReference type="Proteomes" id="UP000324831">
    <property type="component" value="Unassembled WGS sequence"/>
</dbReference>
<sequence>MSALVKAGAVVGGLALTIGGGFYVKTLLGEEVLCIPLTKEDGYSETYGDNSTKIGKLYGNYLVAPYGLVPKTNNNNSGEVVENNKKWWEKTYEVFKKDNASSNDFKGKVSGAYDNRAVTASTETNKALNKICEGVYGKESTDIKVSTTGTESDQSKLRKDLFKYCSFLGEEPTTIDTTKEESYSDNESYGKKHETKLIGTKGNDIFWETRNKEFFGAKDENGIGHGLTENTDSLFHGLYATKGKSNQGNIRETCQKAYELKESGDVNKPTATKGNVFKFCSLEKKEVN</sequence>